<name>F9WH32_TRYCI</name>
<keyword evidence="1" id="KW-0472">Membrane</keyword>
<reference evidence="4" key="1">
    <citation type="submission" date="2011-07" db="EMBL/GenBank/DDBJ databases">
        <title>Divergent evolution of antigenic variation in African trypanosomes.</title>
        <authorList>
            <person name="Jackson A.P."/>
            <person name="Berry A."/>
            <person name="Allison H.C."/>
            <person name="Burton P."/>
            <person name="Anderson J."/>
            <person name="Aslett M."/>
            <person name="Brown R."/>
            <person name="Corton N."/>
            <person name="Harris D."/>
            <person name="Hauser H."/>
            <person name="Gamble J."/>
            <person name="Gilderthorp R."/>
            <person name="McQuillan J."/>
            <person name="Quail M.A."/>
            <person name="Sanders M."/>
            <person name="Van Tonder A."/>
            <person name="Ginger M.L."/>
            <person name="Donelson J.E."/>
            <person name="Field M.C."/>
            <person name="Barry J.D."/>
            <person name="Berriman M."/>
            <person name="Hertz-Fowler C."/>
        </authorList>
    </citation>
    <scope>NUCLEOTIDE SEQUENCE [LARGE SCALE GENOMIC DNA]</scope>
    <source>
        <strain evidence="4">IL3000</strain>
    </source>
</reference>
<evidence type="ECO:0000256" key="1">
    <source>
        <dbReference type="SAM" id="Phobius"/>
    </source>
</evidence>
<dbReference type="VEuPathDB" id="TriTrypDB:TcIL3000.11.12770"/>
<dbReference type="AlphaFoldDB" id="F9WH32"/>
<feature type="transmembrane region" description="Helical" evidence="1">
    <location>
        <begin position="128"/>
        <end position="148"/>
    </location>
</feature>
<dbReference type="VEuPathDB" id="TriTrypDB:TcIL3000_0_15300"/>
<evidence type="ECO:0000313" key="4">
    <source>
        <dbReference type="Proteomes" id="UP000000702"/>
    </source>
</evidence>
<keyword evidence="4" id="KW-1185">Reference proteome</keyword>
<keyword evidence="1" id="KW-1133">Transmembrane helix</keyword>
<dbReference type="Proteomes" id="UP000000702">
    <property type="component" value="Unassembled WGS sequence"/>
</dbReference>
<dbReference type="EMBL" id="HE575324">
    <property type="protein sequence ID" value="CCC95781.1"/>
    <property type="molecule type" value="Genomic_DNA"/>
</dbReference>
<evidence type="ECO:0000313" key="3">
    <source>
        <dbReference type="EMBL" id="CCD16621.1"/>
    </source>
</evidence>
<organism evidence="3 4">
    <name type="scientific">Trypanosoma congolense (strain IL3000)</name>
    <dbReference type="NCBI Taxonomy" id="1068625"/>
    <lineage>
        <taxon>Eukaryota</taxon>
        <taxon>Discoba</taxon>
        <taxon>Euglenozoa</taxon>
        <taxon>Kinetoplastea</taxon>
        <taxon>Metakinetoplastina</taxon>
        <taxon>Trypanosomatida</taxon>
        <taxon>Trypanosomatidae</taxon>
        <taxon>Trypanosoma</taxon>
        <taxon>Nannomonas</taxon>
    </lineage>
</organism>
<accession>F9WH32</accession>
<evidence type="ECO:0000313" key="2">
    <source>
        <dbReference type="EMBL" id="CCC95781.1"/>
    </source>
</evidence>
<gene>
    <name evidence="3" type="ORF">TCIL3000_0_15300</name>
    <name evidence="2" type="ORF">TCIL3000_11_12770</name>
</gene>
<dbReference type="EMBL" id="CAEQ01002367">
    <property type="protein sequence ID" value="CCD16621.1"/>
    <property type="molecule type" value="Genomic_DNA"/>
</dbReference>
<proteinExistence type="predicted"/>
<reference evidence="3 4" key="2">
    <citation type="journal article" date="2012" name="Proc. Natl. Acad. Sci. U.S.A.">
        <title>Antigenic diversity is generated by distinct evolutionary mechanisms in African trypanosome species.</title>
        <authorList>
            <person name="Jackson A.P."/>
            <person name="Berry A."/>
            <person name="Aslett M."/>
            <person name="Allison H.C."/>
            <person name="Burton P."/>
            <person name="Vavrova-Anderson J."/>
            <person name="Brown R."/>
            <person name="Browne H."/>
            <person name="Corton N."/>
            <person name="Hauser H."/>
            <person name="Gamble J."/>
            <person name="Gilderthorp R."/>
            <person name="Marcello L."/>
            <person name="McQuillan J."/>
            <person name="Otto T.D."/>
            <person name="Quail M.A."/>
            <person name="Sanders M.J."/>
            <person name="van Tonder A."/>
            <person name="Ginger M.L."/>
            <person name="Field M.C."/>
            <person name="Barry J.D."/>
            <person name="Hertz-Fowler C."/>
            <person name="Berriman M."/>
        </authorList>
    </citation>
    <scope>NUCLEOTIDE SEQUENCE [LARGE SCALE GENOMIC DNA]</scope>
    <source>
        <strain evidence="3 4">IL3000</strain>
    </source>
</reference>
<keyword evidence="1" id="KW-0812">Transmembrane</keyword>
<sequence length="202" mass="23437">MLRPVAQPGGTALVFSAVGATQRRWLKASTTPKTADEQTVPVLHSLYRRLRKEGEERKMLEDALSVHSLETNIRVGLRLLQCHTRLINTNRQLKELPVWRVVRCVSLGITRRYYALQIFLIRLRLRSAAAISNVLVYMLLLVVCFMLYEIYHVCRIGVTRAEDRYRALAIPIVQTFDALEDAVRRRKEAHLKQMEDDVVRQR</sequence>
<dbReference type="OMA" id="WRIFAIR"/>
<protein>
    <submittedName>
        <fullName evidence="2">Uncharacterized protein TCIL3000_11_12770</fullName>
    </submittedName>
</protein>